<reference evidence="2" key="2">
    <citation type="journal article" date="2020" name="Cell Host Microbe">
        <title>Functional and Genomic Variation between Human-Derived Isolates of Lachnospiraceae Reveals Inter- and Intra-Species Diversity.</title>
        <authorList>
            <person name="Sorbara M.T."/>
            <person name="Littmann E.R."/>
            <person name="Fontana E."/>
            <person name="Moody T.U."/>
            <person name="Kohout C.E."/>
            <person name="Gjonbalaj M."/>
            <person name="Eaton V."/>
            <person name="Seok R."/>
            <person name="Leiner I.M."/>
            <person name="Pamer E.G."/>
        </authorList>
    </citation>
    <scope>NUCLEOTIDE SEQUENCE</scope>
    <source>
        <strain evidence="2">MSK.10.16</strain>
    </source>
</reference>
<reference evidence="1 3" key="1">
    <citation type="submission" date="2015-09" db="EMBL/GenBank/DDBJ databases">
        <authorList>
            <consortium name="Pathogen Informatics"/>
        </authorList>
    </citation>
    <scope>NUCLEOTIDE SEQUENCE [LARGE SCALE GENOMIC DNA]</scope>
    <source>
        <strain evidence="1 3">2789STDY5608851</strain>
    </source>
</reference>
<evidence type="ECO:0000313" key="1">
    <source>
        <dbReference type="EMBL" id="CUN51273.1"/>
    </source>
</evidence>
<evidence type="ECO:0000313" key="3">
    <source>
        <dbReference type="Proteomes" id="UP000095380"/>
    </source>
</evidence>
<dbReference type="EMBL" id="CYYM01000002">
    <property type="protein sequence ID" value="CUN51273.1"/>
    <property type="molecule type" value="Genomic_DNA"/>
</dbReference>
<organism evidence="1 3">
    <name type="scientific">Dorea longicatena</name>
    <dbReference type="NCBI Taxonomy" id="88431"/>
    <lineage>
        <taxon>Bacteria</taxon>
        <taxon>Bacillati</taxon>
        <taxon>Bacillota</taxon>
        <taxon>Clostridia</taxon>
        <taxon>Lachnospirales</taxon>
        <taxon>Lachnospiraceae</taxon>
        <taxon>Dorea</taxon>
    </lineage>
</organism>
<dbReference type="AlphaFoldDB" id="A0A173XI24"/>
<evidence type="ECO:0000313" key="2">
    <source>
        <dbReference type="EMBL" id="NSE59060.1"/>
    </source>
</evidence>
<sequence length="90" mass="10693">MQSEFKYYAATLKSKKEQYRLPVEDAVLEQVRNGEKPFVYVENTYRLGYESMQMLEKKGKTKDMKNICLKPVRLDKERMESGEYDALLSR</sequence>
<dbReference type="Proteomes" id="UP000095380">
    <property type="component" value="Unassembled WGS sequence"/>
</dbReference>
<gene>
    <name evidence="1" type="ORF">ERS852408_00438</name>
    <name evidence="2" type="ORF">G4332_13330</name>
</gene>
<reference evidence="2" key="3">
    <citation type="submission" date="2020-02" db="EMBL/GenBank/DDBJ databases">
        <authorList>
            <person name="Littmann E."/>
            <person name="Sorbara M."/>
        </authorList>
    </citation>
    <scope>NUCLEOTIDE SEQUENCE</scope>
    <source>
        <strain evidence="2">MSK.10.16</strain>
    </source>
</reference>
<dbReference type="EMBL" id="JAAIOD010000022">
    <property type="protein sequence ID" value="NSE59060.1"/>
    <property type="molecule type" value="Genomic_DNA"/>
</dbReference>
<name>A0A173XI24_9FIRM</name>
<dbReference type="RefSeq" id="WP_055193649.1">
    <property type="nucleotide sequence ID" value="NZ_CYYM01000002.1"/>
</dbReference>
<dbReference type="Proteomes" id="UP000724058">
    <property type="component" value="Unassembled WGS sequence"/>
</dbReference>
<proteinExistence type="predicted"/>
<protein>
    <submittedName>
        <fullName evidence="1">Uncharacterized protein</fullName>
    </submittedName>
</protein>
<accession>A0A173XI24</accession>